<protein>
    <submittedName>
        <fullName evidence="1">Uncharacterized protein</fullName>
    </submittedName>
</protein>
<sequence>MNEETMEKKARNEAIEFVEWLENRYSRYTSRGYYETMYDKFLSERIKKKETEHQNPRP</sequence>
<dbReference type="AlphaFoldDB" id="A0A6M3J6K1"/>
<accession>A0A6M3J6K1</accession>
<proteinExistence type="predicted"/>
<evidence type="ECO:0000313" key="1">
    <source>
        <dbReference type="EMBL" id="QJA65098.1"/>
    </source>
</evidence>
<dbReference type="EMBL" id="MT141532">
    <property type="protein sequence ID" value="QJA65098.1"/>
    <property type="molecule type" value="Genomic_DNA"/>
</dbReference>
<name>A0A6M3J6K1_9ZZZZ</name>
<gene>
    <name evidence="1" type="ORF">MM415B00433_0006</name>
</gene>
<reference evidence="1" key="1">
    <citation type="submission" date="2020-03" db="EMBL/GenBank/DDBJ databases">
        <title>The deep terrestrial virosphere.</title>
        <authorList>
            <person name="Holmfeldt K."/>
            <person name="Nilsson E."/>
            <person name="Simone D."/>
            <person name="Lopez-Fernandez M."/>
            <person name="Wu X."/>
            <person name="de Brujin I."/>
            <person name="Lundin D."/>
            <person name="Andersson A."/>
            <person name="Bertilsson S."/>
            <person name="Dopson M."/>
        </authorList>
    </citation>
    <scope>NUCLEOTIDE SEQUENCE</scope>
    <source>
        <strain evidence="1">MM415B00433</strain>
    </source>
</reference>
<organism evidence="1">
    <name type="scientific">viral metagenome</name>
    <dbReference type="NCBI Taxonomy" id="1070528"/>
    <lineage>
        <taxon>unclassified sequences</taxon>
        <taxon>metagenomes</taxon>
        <taxon>organismal metagenomes</taxon>
    </lineage>
</organism>